<evidence type="ECO:0000256" key="4">
    <source>
        <dbReference type="ARBA" id="ARBA00023163"/>
    </source>
</evidence>
<dbReference type="Pfam" id="PF03466">
    <property type="entry name" value="LysR_substrate"/>
    <property type="match status" value="1"/>
</dbReference>
<sequence>MINQNDHRRARRLTPAISALAAFEAVVRNGSFTVAAEELALTQSAVSRQVSGLEQLLGVALLEKNRRRQVVVTASGAYYAEQIRQVLTHLAAATTEAITLGDRGGVLRLGIPPTFGSLWLIPRMPSFFQAHPNVTVEFSTRLPSRPHSGPGDLHALIDFTTAPGPDAVWEELIQLELRAVATEEIADAIRRSDKGGLANVHALLHTSERSNWLGLFGELQLDILRQQPLLTFENYTMLLQAAVRGLGVALAPNELIENDLSAKRLVHVSDLSAKSRSVGYLVFHQEMSAYPPLVAFREWLHDTMKEGRPAVPGVG</sequence>
<feature type="domain" description="HTH lysR-type" evidence="5">
    <location>
        <begin position="15"/>
        <end position="73"/>
    </location>
</feature>
<evidence type="ECO:0000259" key="5">
    <source>
        <dbReference type="PROSITE" id="PS50931"/>
    </source>
</evidence>
<comment type="similarity">
    <text evidence="1">Belongs to the LysR transcriptional regulatory family.</text>
</comment>
<dbReference type="RefSeq" id="WP_076694362.1">
    <property type="nucleotide sequence ID" value="NZ_CP015090.1"/>
</dbReference>
<dbReference type="InterPro" id="IPR036388">
    <property type="entry name" value="WH-like_DNA-bd_sf"/>
</dbReference>
<evidence type="ECO:0000313" key="6">
    <source>
        <dbReference type="EMBL" id="APZ50573.1"/>
    </source>
</evidence>
<keyword evidence="7" id="KW-1185">Reference proteome</keyword>
<reference evidence="6 7" key="1">
    <citation type="submission" date="2016-04" db="EMBL/GenBank/DDBJ databases">
        <title>Deep-sea bacteria in the southern Pacific.</title>
        <authorList>
            <person name="Tang K."/>
        </authorList>
    </citation>
    <scope>NUCLEOTIDE SEQUENCE [LARGE SCALE GENOMIC DNA]</scope>
    <source>
        <strain evidence="6 7">JLT2014</strain>
        <plasmid evidence="7">ppaby2</plasmid>
    </source>
</reference>
<dbReference type="Gene3D" id="3.40.190.10">
    <property type="entry name" value="Periplasmic binding protein-like II"/>
    <property type="match status" value="2"/>
</dbReference>
<organism evidence="6 7">
    <name type="scientific">Salipiger abyssi</name>
    <dbReference type="NCBI Taxonomy" id="1250539"/>
    <lineage>
        <taxon>Bacteria</taxon>
        <taxon>Pseudomonadati</taxon>
        <taxon>Pseudomonadota</taxon>
        <taxon>Alphaproteobacteria</taxon>
        <taxon>Rhodobacterales</taxon>
        <taxon>Roseobacteraceae</taxon>
        <taxon>Salipiger</taxon>
    </lineage>
</organism>
<dbReference type="PROSITE" id="PS50931">
    <property type="entry name" value="HTH_LYSR"/>
    <property type="match status" value="1"/>
</dbReference>
<keyword evidence="3" id="KW-0238">DNA-binding</keyword>
<geneLocation type="plasmid" evidence="7">
    <name>ppaby2</name>
</geneLocation>
<keyword evidence="6" id="KW-0614">Plasmid</keyword>
<dbReference type="AlphaFoldDB" id="A0A1P8UMH4"/>
<dbReference type="Gene3D" id="1.10.10.10">
    <property type="entry name" value="Winged helix-like DNA-binding domain superfamily/Winged helix DNA-binding domain"/>
    <property type="match status" value="1"/>
</dbReference>
<gene>
    <name evidence="6" type="ORF">Ga0080574_TMP239</name>
</gene>
<dbReference type="EMBL" id="CP015090">
    <property type="protein sequence ID" value="APZ50573.1"/>
    <property type="molecule type" value="Genomic_DNA"/>
</dbReference>
<evidence type="ECO:0000256" key="1">
    <source>
        <dbReference type="ARBA" id="ARBA00009437"/>
    </source>
</evidence>
<evidence type="ECO:0000256" key="2">
    <source>
        <dbReference type="ARBA" id="ARBA00023015"/>
    </source>
</evidence>
<keyword evidence="4" id="KW-0804">Transcription</keyword>
<dbReference type="InterPro" id="IPR000847">
    <property type="entry name" value="LysR_HTH_N"/>
</dbReference>
<dbReference type="Proteomes" id="UP000187059">
    <property type="component" value="Plasmid pPABY2"/>
</dbReference>
<evidence type="ECO:0000313" key="7">
    <source>
        <dbReference type="Proteomes" id="UP000187059"/>
    </source>
</evidence>
<dbReference type="InterPro" id="IPR005119">
    <property type="entry name" value="LysR_subst-bd"/>
</dbReference>
<dbReference type="PANTHER" id="PTHR30537:SF74">
    <property type="entry name" value="HTH-TYPE TRANSCRIPTIONAL REGULATOR TRPI"/>
    <property type="match status" value="1"/>
</dbReference>
<dbReference type="SUPFAM" id="SSF46785">
    <property type="entry name" value="Winged helix' DNA-binding domain"/>
    <property type="match status" value="1"/>
</dbReference>
<name>A0A1P8UMH4_9RHOB</name>
<dbReference type="GO" id="GO:0006351">
    <property type="term" value="P:DNA-templated transcription"/>
    <property type="evidence" value="ECO:0007669"/>
    <property type="project" value="TreeGrafter"/>
</dbReference>
<dbReference type="SUPFAM" id="SSF53850">
    <property type="entry name" value="Periplasmic binding protein-like II"/>
    <property type="match status" value="1"/>
</dbReference>
<evidence type="ECO:0000256" key="3">
    <source>
        <dbReference type="ARBA" id="ARBA00023125"/>
    </source>
</evidence>
<dbReference type="GO" id="GO:0003700">
    <property type="term" value="F:DNA-binding transcription factor activity"/>
    <property type="evidence" value="ECO:0007669"/>
    <property type="project" value="InterPro"/>
</dbReference>
<dbReference type="InterPro" id="IPR036390">
    <property type="entry name" value="WH_DNA-bd_sf"/>
</dbReference>
<dbReference type="PRINTS" id="PR00039">
    <property type="entry name" value="HTHLYSR"/>
</dbReference>
<protein>
    <submittedName>
        <fullName evidence="6">Transcriptional regulator</fullName>
    </submittedName>
</protein>
<keyword evidence="2" id="KW-0805">Transcription regulation</keyword>
<dbReference type="OrthoDB" id="5526340at2"/>
<accession>A0A1P8UMH4</accession>
<dbReference type="InterPro" id="IPR058163">
    <property type="entry name" value="LysR-type_TF_proteobact-type"/>
</dbReference>
<dbReference type="KEGG" id="paby:Ga0080574_TMP239"/>
<dbReference type="Pfam" id="PF00126">
    <property type="entry name" value="HTH_1"/>
    <property type="match status" value="1"/>
</dbReference>
<dbReference type="GO" id="GO:0043565">
    <property type="term" value="F:sequence-specific DNA binding"/>
    <property type="evidence" value="ECO:0007669"/>
    <property type="project" value="TreeGrafter"/>
</dbReference>
<proteinExistence type="inferred from homology"/>
<dbReference type="PANTHER" id="PTHR30537">
    <property type="entry name" value="HTH-TYPE TRANSCRIPTIONAL REGULATOR"/>
    <property type="match status" value="1"/>
</dbReference>